<proteinExistence type="predicted"/>
<dbReference type="PANTHER" id="PTHR39069">
    <property type="entry name" value="ECDYSONE-INDUCIBLE GENE E1, ISOFORM A"/>
    <property type="match status" value="1"/>
</dbReference>
<dbReference type="PANTHER" id="PTHR39069:SF8">
    <property type="entry name" value="FI17111P1"/>
    <property type="match status" value="1"/>
</dbReference>
<protein>
    <recommendedName>
        <fullName evidence="1">EGF-like domain-containing protein</fullName>
    </recommendedName>
</protein>
<organism evidence="2 3">
    <name type="scientific">Elysia crispata</name>
    <name type="common">lettuce slug</name>
    <dbReference type="NCBI Taxonomy" id="231223"/>
    <lineage>
        <taxon>Eukaryota</taxon>
        <taxon>Metazoa</taxon>
        <taxon>Spiralia</taxon>
        <taxon>Lophotrochozoa</taxon>
        <taxon>Mollusca</taxon>
        <taxon>Gastropoda</taxon>
        <taxon>Heterobranchia</taxon>
        <taxon>Euthyneura</taxon>
        <taxon>Panpulmonata</taxon>
        <taxon>Sacoglossa</taxon>
        <taxon>Placobranchoidea</taxon>
        <taxon>Plakobranchidae</taxon>
        <taxon>Elysia</taxon>
    </lineage>
</organism>
<feature type="domain" description="EGF-like" evidence="1">
    <location>
        <begin position="361"/>
        <end position="398"/>
    </location>
</feature>
<feature type="domain" description="EGF-like" evidence="1">
    <location>
        <begin position="22"/>
        <end position="56"/>
    </location>
</feature>
<sequence>MASHLLAKEGDGQHYPCLVDSDCSVLNGSLCSNGTCLCPRGRVRGSKEGRHGSVCQRILAEVNCTTDSDCQNHDSGSMCKIISGDSVEKSCTCQKEFFTSDDGSRCVRRRIGTWCRSDQECQAISNSECLNKMCSCRRDPSVRPGGYIPANSGEECRLRFLESGSCINNEECSSRVVHSICDESRAKGSSTISKSRCICDVGYTEDLESDRCVPKELGDKCVIDDDCAKWDPNSFCKHVKGVGSFCQCNLGYLAKSSSEHTLVSRLGNRRHGLCRKRTLGDMCSFHNDCDEAVGLSACLPCTEEHRNYNECRNACDVNGEGQANDTQASSNCNSTKVCMCLDGYVSAGGFTSCVKNPLHKYCKSDKDCSAIEGKAVCVDANCTCQEGFQGNEGDTQCVEKKLNDTCEGDGDCKGIKNSKCAPDKRCQCKPGFLRQVDSMRCRRRLVGESCSADEDCSSRVLCKGVCTCPIGQMINTAAPYRCLPLRLTSHCEWSKDCDAAVKNSMCSAEKRCVCKKGCREDRGQCQKLKINSTCKKENDGCPTAVAHSKCIAREEGTEAFCTCNEGFFATSNLSVCVLRRLNDKCKSNNDCRAAVANSECGNSSRCICKLGFMATDDDHNCIKRQLNDRCSNDSDCFTTNSTCQDERCKCKTGLEPFRLKCVRSHLSGASENWFDRWAHLPRPCRTVSSQPVSGFGKLLTGITGPAVLGDRPLPYRFISEGPHVVRWKKFSASQYRQCRSAQRRADVEELSLRLAEVSDTARWFSQAWNCFSNRSSPGVKCTVLVQSRLFGAGNIRACAHK</sequence>
<gene>
    <name evidence="2" type="ORF">RRG08_015595</name>
</gene>
<feature type="domain" description="EGF-like" evidence="1">
    <location>
        <begin position="155"/>
        <end position="213"/>
    </location>
</feature>
<feature type="domain" description="EGF-like" evidence="1">
    <location>
        <begin position="405"/>
        <end position="442"/>
    </location>
</feature>
<feature type="domain" description="EGF-like" evidence="1">
    <location>
        <begin position="449"/>
        <end position="483"/>
    </location>
</feature>
<feature type="domain" description="EGF-like" evidence="1">
    <location>
        <begin position="584"/>
        <end position="622"/>
    </location>
</feature>
<name>A0AAE1DLJ7_9GAST</name>
<dbReference type="Proteomes" id="UP001283361">
    <property type="component" value="Unassembled WGS sequence"/>
</dbReference>
<dbReference type="AlphaFoldDB" id="A0AAE1DLJ7"/>
<keyword evidence="3" id="KW-1185">Reference proteome</keyword>
<dbReference type="SMART" id="SM00181">
    <property type="entry name" value="EGF"/>
    <property type="match status" value="10"/>
</dbReference>
<dbReference type="EMBL" id="JAWDGP010003439">
    <property type="protein sequence ID" value="KAK3774285.1"/>
    <property type="molecule type" value="Genomic_DNA"/>
</dbReference>
<comment type="caution">
    <text evidence="2">The sequence shown here is derived from an EMBL/GenBank/DDBJ whole genome shotgun (WGS) entry which is preliminary data.</text>
</comment>
<feature type="domain" description="EGF-like" evidence="1">
    <location>
        <begin position="300"/>
        <end position="354"/>
    </location>
</feature>
<feature type="domain" description="EGF-like" evidence="1">
    <location>
        <begin position="629"/>
        <end position="662"/>
    </location>
</feature>
<evidence type="ECO:0000313" key="2">
    <source>
        <dbReference type="EMBL" id="KAK3774285.1"/>
    </source>
</evidence>
<evidence type="ECO:0000313" key="3">
    <source>
        <dbReference type="Proteomes" id="UP001283361"/>
    </source>
</evidence>
<accession>A0AAE1DLJ7</accession>
<feature type="domain" description="EGF-like" evidence="1">
    <location>
        <begin position="533"/>
        <end position="577"/>
    </location>
</feature>
<evidence type="ECO:0000259" key="1">
    <source>
        <dbReference type="SMART" id="SM00181"/>
    </source>
</evidence>
<feature type="domain" description="EGF-like" evidence="1">
    <location>
        <begin position="63"/>
        <end position="107"/>
    </location>
</feature>
<reference evidence="2" key="1">
    <citation type="journal article" date="2023" name="G3 (Bethesda)">
        <title>A reference genome for the long-term kleptoplast-retaining sea slug Elysia crispata morphotype clarki.</title>
        <authorList>
            <person name="Eastman K.E."/>
            <person name="Pendleton A.L."/>
            <person name="Shaikh M.A."/>
            <person name="Suttiyut T."/>
            <person name="Ogas R."/>
            <person name="Tomko P."/>
            <person name="Gavelis G."/>
            <person name="Widhalm J.R."/>
            <person name="Wisecaver J.H."/>
        </authorList>
    </citation>
    <scope>NUCLEOTIDE SEQUENCE</scope>
    <source>
        <strain evidence="2">ECLA1</strain>
    </source>
</reference>
<dbReference type="InterPro" id="IPR000742">
    <property type="entry name" value="EGF"/>
</dbReference>